<geneLocation type="plasmid" evidence="1 2">
    <name>pILYOP01</name>
</geneLocation>
<keyword evidence="1" id="KW-0614">Plasmid</keyword>
<reference evidence="1 2" key="1">
    <citation type="journal article" date="2010" name="Stand. Genomic Sci.">
        <title>Complete genome sequence of Ilyobacter polytropus type strain (CuHbu1).</title>
        <authorList>
            <person name="Sikorski J."/>
            <person name="Chertkov O."/>
            <person name="Lapidus A."/>
            <person name="Nolan M."/>
            <person name="Lucas S."/>
            <person name="Del Rio T.G."/>
            <person name="Tice H."/>
            <person name="Cheng J.F."/>
            <person name="Tapia R."/>
            <person name="Han C."/>
            <person name="Goodwin L."/>
            <person name="Pitluck S."/>
            <person name="Liolios K."/>
            <person name="Ivanova N."/>
            <person name="Mavromatis K."/>
            <person name="Mikhailova N."/>
            <person name="Pati A."/>
            <person name="Chen A."/>
            <person name="Palaniappan K."/>
            <person name="Land M."/>
            <person name="Hauser L."/>
            <person name="Chang Y.J."/>
            <person name="Jeffries C.D."/>
            <person name="Brambilla E."/>
            <person name="Yasawong M."/>
            <person name="Rohde M."/>
            <person name="Pukall R."/>
            <person name="Spring S."/>
            <person name="Goker M."/>
            <person name="Woyke T."/>
            <person name="Bristow J."/>
            <person name="Eisen J.A."/>
            <person name="Markowitz V."/>
            <person name="Hugenholtz P."/>
            <person name="Kyrpides N.C."/>
            <person name="Klenk H.P."/>
        </authorList>
    </citation>
    <scope>NUCLEOTIDE SEQUENCE [LARGE SCALE GENOMIC DNA]</scope>
    <source>
        <strain evidence="2">ATCC 51220 / DSM 2926 / LMG 16218 / CuHBu1</strain>
        <plasmid evidence="2">pILYOP01</plasmid>
    </source>
</reference>
<evidence type="ECO:0000313" key="2">
    <source>
        <dbReference type="Proteomes" id="UP000006875"/>
    </source>
</evidence>
<accession>E3HBD7</accession>
<gene>
    <name evidence="1" type="ordered locus">Ilyop_1981</name>
</gene>
<dbReference type="RefSeq" id="WP_013388414.1">
    <property type="nucleotide sequence ID" value="NC_014633.1"/>
</dbReference>
<sequence>MKCKKCGNEDDFYKSVVGKFTGVSYYPSDDIEDIEITDNEDVTGWVCNNCGCDNGEFEVKM</sequence>
<evidence type="ECO:0000313" key="1">
    <source>
        <dbReference type="EMBL" id="ADO83752.1"/>
    </source>
</evidence>
<dbReference type="EMBL" id="CP002282">
    <property type="protein sequence ID" value="ADO83752.1"/>
    <property type="molecule type" value="Genomic_DNA"/>
</dbReference>
<organism evidence="1 2">
    <name type="scientific">Ilyobacter polytropus (strain ATCC 51220 / DSM 2926 / LMG 16218 / CuHBu1)</name>
    <dbReference type="NCBI Taxonomy" id="572544"/>
    <lineage>
        <taxon>Bacteria</taxon>
        <taxon>Fusobacteriati</taxon>
        <taxon>Fusobacteriota</taxon>
        <taxon>Fusobacteriia</taxon>
        <taxon>Fusobacteriales</taxon>
        <taxon>Fusobacteriaceae</taxon>
        <taxon>Ilyobacter</taxon>
    </lineage>
</organism>
<dbReference type="Proteomes" id="UP000006875">
    <property type="component" value="Plasmid pILYOP01"/>
</dbReference>
<dbReference type="HOGENOM" id="CLU_2916376_0_0_0"/>
<name>E3HBD7_ILYPC</name>
<proteinExistence type="predicted"/>
<dbReference type="AlphaFoldDB" id="E3HBD7"/>
<keyword evidence="2" id="KW-1185">Reference proteome</keyword>
<protein>
    <submittedName>
        <fullName evidence="1">Uncharacterized protein</fullName>
    </submittedName>
</protein>
<dbReference type="KEGG" id="ipo:Ilyop_1981"/>